<evidence type="ECO:0000256" key="1">
    <source>
        <dbReference type="ARBA" id="ARBA00022884"/>
    </source>
</evidence>
<evidence type="ECO:0000313" key="4">
    <source>
        <dbReference type="EMBL" id="HIX95151.1"/>
    </source>
</evidence>
<reference evidence="4" key="2">
    <citation type="submission" date="2021-04" db="EMBL/GenBank/DDBJ databases">
        <authorList>
            <person name="Gilroy R."/>
        </authorList>
    </citation>
    <scope>NUCLEOTIDE SEQUENCE</scope>
    <source>
        <strain evidence="4">ChiHecec2B26-7398</strain>
    </source>
</reference>
<dbReference type="InterPro" id="IPR051925">
    <property type="entry name" value="RNA-binding_domain"/>
</dbReference>
<dbReference type="EMBL" id="DXEI01000101">
    <property type="protein sequence ID" value="HIX95151.1"/>
    <property type="molecule type" value="Genomic_DNA"/>
</dbReference>
<dbReference type="SMART" id="SM01103">
    <property type="entry name" value="CRS1_YhbY"/>
    <property type="match status" value="1"/>
</dbReference>
<dbReference type="Pfam" id="PF01985">
    <property type="entry name" value="CRS1_YhbY"/>
    <property type="match status" value="1"/>
</dbReference>
<protein>
    <submittedName>
        <fullName evidence="4">YhbY family RNA-binding protein</fullName>
    </submittedName>
</protein>
<reference evidence="4" key="1">
    <citation type="journal article" date="2021" name="PeerJ">
        <title>Extensive microbial diversity within the chicken gut microbiome revealed by metagenomics and culture.</title>
        <authorList>
            <person name="Gilroy R."/>
            <person name="Ravi A."/>
            <person name="Getino M."/>
            <person name="Pursley I."/>
            <person name="Horton D.L."/>
            <person name="Alikhan N.F."/>
            <person name="Baker D."/>
            <person name="Gharbi K."/>
            <person name="Hall N."/>
            <person name="Watson M."/>
            <person name="Adriaenssens E.M."/>
            <person name="Foster-Nyarko E."/>
            <person name="Jarju S."/>
            <person name="Secka A."/>
            <person name="Antonio M."/>
            <person name="Oren A."/>
            <person name="Chaudhuri R.R."/>
            <person name="La Ragione R."/>
            <person name="Hildebrand F."/>
            <person name="Pallen M.J."/>
        </authorList>
    </citation>
    <scope>NUCLEOTIDE SEQUENCE</scope>
    <source>
        <strain evidence="4">ChiHecec2B26-7398</strain>
    </source>
</reference>
<dbReference type="AlphaFoldDB" id="A0A9D2BV25"/>
<name>A0A9D2BV25_9FIRM</name>
<evidence type="ECO:0000256" key="2">
    <source>
        <dbReference type="PROSITE-ProRule" id="PRU00626"/>
    </source>
</evidence>
<dbReference type="Gene3D" id="3.30.110.60">
    <property type="entry name" value="YhbY-like"/>
    <property type="match status" value="1"/>
</dbReference>
<dbReference type="PANTHER" id="PTHR40065:SF3">
    <property type="entry name" value="RNA-BINDING PROTEIN YHBY"/>
    <property type="match status" value="1"/>
</dbReference>
<evidence type="ECO:0000313" key="5">
    <source>
        <dbReference type="Proteomes" id="UP000886751"/>
    </source>
</evidence>
<dbReference type="InterPro" id="IPR001890">
    <property type="entry name" value="RNA-binding_CRM"/>
</dbReference>
<accession>A0A9D2BV25</accession>
<dbReference type="InterPro" id="IPR035920">
    <property type="entry name" value="YhbY-like_sf"/>
</dbReference>
<dbReference type="Proteomes" id="UP000886751">
    <property type="component" value="Unassembled WGS sequence"/>
</dbReference>
<evidence type="ECO:0000259" key="3">
    <source>
        <dbReference type="PROSITE" id="PS51295"/>
    </source>
</evidence>
<feature type="domain" description="CRM" evidence="3">
    <location>
        <begin position="1"/>
        <end position="96"/>
    </location>
</feature>
<dbReference type="PROSITE" id="PS51295">
    <property type="entry name" value="CRM"/>
    <property type="match status" value="1"/>
</dbReference>
<organism evidence="4 5">
    <name type="scientific">Candidatus Gemmiger excrementipullorum</name>
    <dbReference type="NCBI Taxonomy" id="2838610"/>
    <lineage>
        <taxon>Bacteria</taxon>
        <taxon>Bacillati</taxon>
        <taxon>Bacillota</taxon>
        <taxon>Clostridia</taxon>
        <taxon>Eubacteriales</taxon>
        <taxon>Gemmiger</taxon>
    </lineage>
</organism>
<dbReference type="SUPFAM" id="SSF75471">
    <property type="entry name" value="YhbY-like"/>
    <property type="match status" value="1"/>
</dbReference>
<comment type="caution">
    <text evidence="4">The sequence shown here is derived from an EMBL/GenBank/DDBJ whole genome shotgun (WGS) entry which is preliminary data.</text>
</comment>
<keyword evidence="1 2" id="KW-0694">RNA-binding</keyword>
<proteinExistence type="predicted"/>
<dbReference type="PANTHER" id="PTHR40065">
    <property type="entry name" value="RNA-BINDING PROTEIN YHBY"/>
    <property type="match status" value="1"/>
</dbReference>
<gene>
    <name evidence="4" type="ORF">H9846_06810</name>
</gene>
<sequence>MLNSKQRAALRGAANALDPVYQVGKGEIDPALIQGVADCLAARELIKIKVLENSEYTAREAADILSEATGADCVQVIGRKFVLFKQKPKESAYAAMLQK</sequence>
<dbReference type="GO" id="GO:0003723">
    <property type="term" value="F:RNA binding"/>
    <property type="evidence" value="ECO:0007669"/>
    <property type="project" value="UniProtKB-UniRule"/>
</dbReference>